<evidence type="ECO:0000256" key="1">
    <source>
        <dbReference type="ARBA" id="ARBA00004123"/>
    </source>
</evidence>
<evidence type="ECO:0000256" key="2">
    <source>
        <dbReference type="ARBA" id="ARBA00023125"/>
    </source>
</evidence>
<keyword evidence="3 5" id="KW-0371">Homeobox</keyword>
<comment type="subcellular location">
    <subcellularLocation>
        <location evidence="1 5 6">Nucleus</location>
    </subcellularLocation>
</comment>
<comment type="caution">
    <text evidence="7">The sequence shown here is derived from an EMBL/GenBank/DDBJ whole genome shotgun (WGS) entry which is preliminary data.</text>
</comment>
<feature type="DNA-binding region" description="Homeobox" evidence="5">
    <location>
        <begin position="55"/>
        <end position="114"/>
    </location>
</feature>
<evidence type="ECO:0000256" key="6">
    <source>
        <dbReference type="RuleBase" id="RU000682"/>
    </source>
</evidence>
<dbReference type="InterPro" id="IPR050649">
    <property type="entry name" value="Paired_Homeobox_TFs"/>
</dbReference>
<protein>
    <submittedName>
        <fullName evidence="7">Paired mesoderm homeobox 2A-like</fullName>
    </submittedName>
</protein>
<keyword evidence="8" id="KW-1185">Reference proteome</keyword>
<dbReference type="InterPro" id="IPR009057">
    <property type="entry name" value="Homeodomain-like_sf"/>
</dbReference>
<dbReference type="EMBL" id="CACRXK020005163">
    <property type="protein sequence ID" value="CAB4005328.1"/>
    <property type="molecule type" value="Genomic_DNA"/>
</dbReference>
<gene>
    <name evidence="7" type="ORF">PACLA_8A011351</name>
</gene>
<evidence type="ECO:0000256" key="4">
    <source>
        <dbReference type="ARBA" id="ARBA00023242"/>
    </source>
</evidence>
<dbReference type="SUPFAM" id="SSF46689">
    <property type="entry name" value="Homeodomain-like"/>
    <property type="match status" value="1"/>
</dbReference>
<dbReference type="PROSITE" id="PS50071">
    <property type="entry name" value="HOMEOBOX_2"/>
    <property type="match status" value="1"/>
</dbReference>
<dbReference type="PANTHER" id="PTHR24329">
    <property type="entry name" value="HOMEOBOX PROTEIN ARISTALESS"/>
    <property type="match status" value="1"/>
</dbReference>
<dbReference type="PROSITE" id="PS00027">
    <property type="entry name" value="HOMEOBOX_1"/>
    <property type="match status" value="1"/>
</dbReference>
<dbReference type="InterPro" id="IPR001356">
    <property type="entry name" value="HD"/>
</dbReference>
<keyword evidence="2 5" id="KW-0238">DNA-binding</keyword>
<reference evidence="7" key="1">
    <citation type="submission" date="2020-04" db="EMBL/GenBank/DDBJ databases">
        <authorList>
            <person name="Alioto T."/>
            <person name="Alioto T."/>
            <person name="Gomez Garrido J."/>
        </authorList>
    </citation>
    <scope>NUCLEOTIDE SEQUENCE</scope>
    <source>
        <strain evidence="7">A484AB</strain>
    </source>
</reference>
<name>A0A6S7ITS1_PARCT</name>
<dbReference type="Proteomes" id="UP001152795">
    <property type="component" value="Unassembled WGS sequence"/>
</dbReference>
<keyword evidence="4 5" id="KW-0539">Nucleus</keyword>
<dbReference type="AlphaFoldDB" id="A0A6S7ITS1"/>
<evidence type="ECO:0000313" key="8">
    <source>
        <dbReference type="Proteomes" id="UP001152795"/>
    </source>
</evidence>
<evidence type="ECO:0000256" key="5">
    <source>
        <dbReference type="PROSITE-ProRule" id="PRU00108"/>
    </source>
</evidence>
<dbReference type="CDD" id="cd00086">
    <property type="entry name" value="homeodomain"/>
    <property type="match status" value="1"/>
</dbReference>
<proteinExistence type="predicted"/>
<dbReference type="Pfam" id="PF00046">
    <property type="entry name" value="Homeodomain"/>
    <property type="match status" value="1"/>
</dbReference>
<dbReference type="InterPro" id="IPR017970">
    <property type="entry name" value="Homeobox_CS"/>
</dbReference>
<organism evidence="7 8">
    <name type="scientific">Paramuricea clavata</name>
    <name type="common">Red gorgonian</name>
    <name type="synonym">Violescent sea-whip</name>
    <dbReference type="NCBI Taxonomy" id="317549"/>
    <lineage>
        <taxon>Eukaryota</taxon>
        <taxon>Metazoa</taxon>
        <taxon>Cnidaria</taxon>
        <taxon>Anthozoa</taxon>
        <taxon>Octocorallia</taxon>
        <taxon>Malacalcyonacea</taxon>
        <taxon>Plexauridae</taxon>
        <taxon>Paramuricea</taxon>
    </lineage>
</organism>
<dbReference type="GO" id="GO:0000977">
    <property type="term" value="F:RNA polymerase II transcription regulatory region sequence-specific DNA binding"/>
    <property type="evidence" value="ECO:0007669"/>
    <property type="project" value="TreeGrafter"/>
</dbReference>
<dbReference type="PANTHER" id="PTHR24329:SF543">
    <property type="entry name" value="FI01017P-RELATED"/>
    <property type="match status" value="1"/>
</dbReference>
<dbReference type="GO" id="GO:0000981">
    <property type="term" value="F:DNA-binding transcription factor activity, RNA polymerase II-specific"/>
    <property type="evidence" value="ECO:0007669"/>
    <property type="project" value="InterPro"/>
</dbReference>
<sequence length="274" mass="30393">MSIHKANPLNEERRVIDNLIASSQNLMGSNEGVQQYPPSSDYQMAPGKTKITMKSRRGRTSFTQAQLSDLEAAFSNTHYPDFQTRKELSNRLKIPDDRIQVWFQNRRAKYRKTQRQMFNGYHGSHGVAAQNTATMMLVHPGNQEHHGRQPAGQSHDGTMGRPSPVQHTTAAVKEEATDFNDASLALNLIGSSSGESKPQHHLTKQDQLVNIYEKLTTPHTTQGLVSENQKTAPSLYSLSATITSSGQYIILGDNSHSTMPSNYPAQVPTTSGKY</sequence>
<evidence type="ECO:0000313" key="7">
    <source>
        <dbReference type="EMBL" id="CAB4005328.1"/>
    </source>
</evidence>
<dbReference type="Gene3D" id="1.10.10.60">
    <property type="entry name" value="Homeodomain-like"/>
    <property type="match status" value="1"/>
</dbReference>
<dbReference type="GO" id="GO:0005634">
    <property type="term" value="C:nucleus"/>
    <property type="evidence" value="ECO:0007669"/>
    <property type="project" value="UniProtKB-SubCell"/>
</dbReference>
<accession>A0A6S7ITS1</accession>
<evidence type="ECO:0000256" key="3">
    <source>
        <dbReference type="ARBA" id="ARBA00023155"/>
    </source>
</evidence>
<dbReference type="FunFam" id="1.10.10.60:FF:000679">
    <property type="entry name" value="Homeobox protein aristaless"/>
    <property type="match status" value="1"/>
</dbReference>
<dbReference type="SMART" id="SM00389">
    <property type="entry name" value="HOX"/>
    <property type="match status" value="1"/>
</dbReference>